<dbReference type="AlphaFoldDB" id="A0A6A6KZM7"/>
<feature type="region of interest" description="Disordered" evidence="1">
    <location>
        <begin position="17"/>
        <end position="88"/>
    </location>
</feature>
<dbReference type="Proteomes" id="UP000467840">
    <property type="component" value="Chromosome 7"/>
</dbReference>
<gene>
    <name evidence="2" type="ORF">GH714_012100</name>
</gene>
<reference evidence="2 3" key="1">
    <citation type="journal article" date="2020" name="Mol. Plant">
        <title>The Chromosome-Based Rubber Tree Genome Provides New Insights into Spurge Genome Evolution and Rubber Biosynthesis.</title>
        <authorList>
            <person name="Liu J."/>
            <person name="Shi C."/>
            <person name="Shi C.C."/>
            <person name="Li W."/>
            <person name="Zhang Q.J."/>
            <person name="Zhang Y."/>
            <person name="Li K."/>
            <person name="Lu H.F."/>
            <person name="Shi C."/>
            <person name="Zhu S.T."/>
            <person name="Xiao Z.Y."/>
            <person name="Nan H."/>
            <person name="Yue Y."/>
            <person name="Zhu X.G."/>
            <person name="Wu Y."/>
            <person name="Hong X.N."/>
            <person name="Fan G.Y."/>
            <person name="Tong Y."/>
            <person name="Zhang D."/>
            <person name="Mao C.L."/>
            <person name="Liu Y.L."/>
            <person name="Hao S.J."/>
            <person name="Liu W.Q."/>
            <person name="Lv M.Q."/>
            <person name="Zhang H.B."/>
            <person name="Liu Y."/>
            <person name="Hu-Tang G.R."/>
            <person name="Wang J.P."/>
            <person name="Wang J.H."/>
            <person name="Sun Y.H."/>
            <person name="Ni S.B."/>
            <person name="Chen W.B."/>
            <person name="Zhang X.C."/>
            <person name="Jiao Y.N."/>
            <person name="Eichler E.E."/>
            <person name="Li G.H."/>
            <person name="Liu X."/>
            <person name="Gao L.Z."/>
        </authorList>
    </citation>
    <scope>NUCLEOTIDE SEQUENCE [LARGE SCALE GENOMIC DNA]</scope>
    <source>
        <strain evidence="3">cv. GT1</strain>
        <tissue evidence="2">Leaf</tissue>
    </source>
</reference>
<keyword evidence="3" id="KW-1185">Reference proteome</keyword>
<accession>A0A6A6KZM7</accession>
<protein>
    <submittedName>
        <fullName evidence="2">Uncharacterized protein</fullName>
    </submittedName>
</protein>
<organism evidence="2 3">
    <name type="scientific">Hevea brasiliensis</name>
    <name type="common">Para rubber tree</name>
    <name type="synonym">Siphonia brasiliensis</name>
    <dbReference type="NCBI Taxonomy" id="3981"/>
    <lineage>
        <taxon>Eukaryota</taxon>
        <taxon>Viridiplantae</taxon>
        <taxon>Streptophyta</taxon>
        <taxon>Embryophyta</taxon>
        <taxon>Tracheophyta</taxon>
        <taxon>Spermatophyta</taxon>
        <taxon>Magnoliopsida</taxon>
        <taxon>eudicotyledons</taxon>
        <taxon>Gunneridae</taxon>
        <taxon>Pentapetalae</taxon>
        <taxon>rosids</taxon>
        <taxon>fabids</taxon>
        <taxon>Malpighiales</taxon>
        <taxon>Euphorbiaceae</taxon>
        <taxon>Crotonoideae</taxon>
        <taxon>Micrandreae</taxon>
        <taxon>Hevea</taxon>
    </lineage>
</organism>
<sequence>MNPASSLKTAILRNAKIEGKSSVNGHNLMKHRSQANKSGNSMEEKPKRIKACASSFHKSLENSGSVEPMGRESGEPSPTMSSSYDGSG</sequence>
<evidence type="ECO:0000313" key="2">
    <source>
        <dbReference type="EMBL" id="KAF2294511.1"/>
    </source>
</evidence>
<proteinExistence type="predicted"/>
<dbReference type="EMBL" id="JAAGAX010000013">
    <property type="protein sequence ID" value="KAF2294511.1"/>
    <property type="molecule type" value="Genomic_DNA"/>
</dbReference>
<name>A0A6A6KZM7_HEVBR</name>
<feature type="compositionally biased region" description="Polar residues" evidence="1">
    <location>
        <begin position="76"/>
        <end position="88"/>
    </location>
</feature>
<evidence type="ECO:0000256" key="1">
    <source>
        <dbReference type="SAM" id="MobiDB-lite"/>
    </source>
</evidence>
<evidence type="ECO:0000313" key="3">
    <source>
        <dbReference type="Proteomes" id="UP000467840"/>
    </source>
</evidence>
<comment type="caution">
    <text evidence="2">The sequence shown here is derived from an EMBL/GenBank/DDBJ whole genome shotgun (WGS) entry which is preliminary data.</text>
</comment>